<evidence type="ECO:0000256" key="2">
    <source>
        <dbReference type="ARBA" id="ARBA00008072"/>
    </source>
</evidence>
<evidence type="ECO:0000256" key="6">
    <source>
        <dbReference type="ARBA" id="ARBA00023027"/>
    </source>
</evidence>
<reference evidence="8" key="2">
    <citation type="submission" date="2023-06" db="EMBL/GenBank/DDBJ databases">
        <authorList>
            <consortium name="Lawrence Berkeley National Laboratory"/>
            <person name="Mondo S.J."/>
            <person name="Hensen N."/>
            <person name="Bonometti L."/>
            <person name="Westerberg I."/>
            <person name="Brannstrom I.O."/>
            <person name="Guillou S."/>
            <person name="Cros-Aarteil S."/>
            <person name="Calhoun S."/>
            <person name="Haridas S."/>
            <person name="Kuo A."/>
            <person name="Pangilinan J."/>
            <person name="Riley R."/>
            <person name="Labutti K."/>
            <person name="Andreopoulos B."/>
            <person name="Lipzen A."/>
            <person name="Chen C."/>
            <person name="Yanf M."/>
            <person name="Daum C."/>
            <person name="Ng V."/>
            <person name="Clum A."/>
            <person name="Steindorff A."/>
            <person name="Ohm R."/>
            <person name="Martin F."/>
            <person name="Silar P."/>
            <person name="Natvig D."/>
            <person name="Lalanne C."/>
            <person name="Gautier V."/>
            <person name="Ament-Velasquez S.L."/>
            <person name="Kruys A."/>
            <person name="Hutchinson M.I."/>
            <person name="Powell A.J."/>
            <person name="Barry K."/>
            <person name="Miller A.N."/>
            <person name="Grigoriev I.V."/>
            <person name="Debuchy R."/>
            <person name="Gladieux P."/>
            <person name="Thoren M.H."/>
            <person name="Johannesson H."/>
        </authorList>
    </citation>
    <scope>NUCLEOTIDE SEQUENCE</scope>
    <source>
        <strain evidence="8">CBS 333.67</strain>
    </source>
</reference>
<dbReference type="SUPFAM" id="SSF50129">
    <property type="entry name" value="GroES-like"/>
    <property type="match status" value="1"/>
</dbReference>
<dbReference type="Pfam" id="PF08240">
    <property type="entry name" value="ADH_N"/>
    <property type="match status" value="1"/>
</dbReference>
<proteinExistence type="inferred from homology"/>
<evidence type="ECO:0000256" key="3">
    <source>
        <dbReference type="ARBA" id="ARBA00022723"/>
    </source>
</evidence>
<comment type="cofactor">
    <cofactor evidence="1">
        <name>Zn(2+)</name>
        <dbReference type="ChEBI" id="CHEBI:29105"/>
    </cofactor>
</comment>
<keyword evidence="3" id="KW-0479">Metal-binding</keyword>
<keyword evidence="4" id="KW-0862">Zinc</keyword>
<dbReference type="GO" id="GO:0008270">
    <property type="term" value="F:zinc ion binding"/>
    <property type="evidence" value="ECO:0007669"/>
    <property type="project" value="InterPro"/>
</dbReference>
<dbReference type="PANTHER" id="PTHR42813:SF3">
    <property type="entry name" value="GLUTATHIONE-INDEPENDENT FORMALDEHYDE DEHYDROGENASE"/>
    <property type="match status" value="1"/>
</dbReference>
<comment type="similarity">
    <text evidence="2">Belongs to the zinc-containing alcohol dehydrogenase family.</text>
</comment>
<dbReference type="Proteomes" id="UP001273166">
    <property type="component" value="Unassembled WGS sequence"/>
</dbReference>
<dbReference type="InterPro" id="IPR002328">
    <property type="entry name" value="ADH_Zn_CS"/>
</dbReference>
<keyword evidence="5" id="KW-0560">Oxidoreductase</keyword>
<keyword evidence="6" id="KW-0520">NAD</keyword>
<evidence type="ECO:0000313" key="9">
    <source>
        <dbReference type="Proteomes" id="UP001273166"/>
    </source>
</evidence>
<accession>A0AAJ0M459</accession>
<keyword evidence="9" id="KW-1185">Reference proteome</keyword>
<dbReference type="SUPFAM" id="SSF51735">
    <property type="entry name" value="NAD(P)-binding Rossmann-fold domains"/>
    <property type="match status" value="1"/>
</dbReference>
<dbReference type="GO" id="GO:0016491">
    <property type="term" value="F:oxidoreductase activity"/>
    <property type="evidence" value="ECO:0007669"/>
    <property type="project" value="UniProtKB-KW"/>
</dbReference>
<evidence type="ECO:0000259" key="7">
    <source>
        <dbReference type="Pfam" id="PF08240"/>
    </source>
</evidence>
<dbReference type="InterPro" id="IPR011032">
    <property type="entry name" value="GroES-like_sf"/>
</dbReference>
<dbReference type="Gene3D" id="3.90.180.10">
    <property type="entry name" value="Medium-chain alcohol dehydrogenases, catalytic domain"/>
    <property type="match status" value="1"/>
</dbReference>
<evidence type="ECO:0000256" key="5">
    <source>
        <dbReference type="ARBA" id="ARBA00023002"/>
    </source>
</evidence>
<name>A0AAJ0M459_9PEZI</name>
<dbReference type="RefSeq" id="XP_062724151.1">
    <property type="nucleotide sequence ID" value="XM_062870247.1"/>
</dbReference>
<dbReference type="PANTHER" id="PTHR42813">
    <property type="entry name" value="ZINC-TYPE ALCOHOL DEHYDROGENASE-LIKE"/>
    <property type="match status" value="1"/>
</dbReference>
<evidence type="ECO:0000313" key="8">
    <source>
        <dbReference type="EMBL" id="KAK3308371.1"/>
    </source>
</evidence>
<comment type="caution">
    <text evidence="8">The sequence shown here is derived from an EMBL/GenBank/DDBJ whole genome shotgun (WGS) entry which is preliminary data.</text>
</comment>
<dbReference type="GeneID" id="87889076"/>
<dbReference type="Gene3D" id="3.40.50.720">
    <property type="entry name" value="NAD(P)-binding Rossmann-like Domain"/>
    <property type="match status" value="1"/>
</dbReference>
<dbReference type="InterPro" id="IPR013154">
    <property type="entry name" value="ADH-like_N"/>
</dbReference>
<sequence length="425" mass="45609">MNDSKLSPTKTIRGVLWEGINREVRVTDFPRPKIQAPEDAIVRITSTTICGSDLHIYHGILGFTESDKPYGLGHEAVGIVEEVGDAVDYFKVGDRVLVVALAEDGRLRDKPTILPVLDGTRQTYGSGPLTGLTEGLQATHARVPWADSSLVKIPDKYDDREWLPLCDAWPTAWTGLSWSGFEPGDDVAVFGAGGVGLLVAYSAIIRGASLVYVIDYVPSRLAKAAAIGAIPINFARGGGSASEQILRLNPAGVKRTVDAVGTECLNAELKPQQDFVFQEAIKITRGGGGLGIIGVYVPETPANPAPGLEHLSPFVQLPIGQLMFKEMQIRSGLVEFKTSIPALVNLVLNGRARPGFIFSVEADLEDAPRAYRKFERREEVRILLKPEQPPQGGDGRAGAGLGIGMGTGMGMVGAPPPGLYDMKRY</sequence>
<gene>
    <name evidence="8" type="ORF">B0T15DRAFT_550407</name>
</gene>
<organism evidence="8 9">
    <name type="scientific">Chaetomium strumarium</name>
    <dbReference type="NCBI Taxonomy" id="1170767"/>
    <lineage>
        <taxon>Eukaryota</taxon>
        <taxon>Fungi</taxon>
        <taxon>Dikarya</taxon>
        <taxon>Ascomycota</taxon>
        <taxon>Pezizomycotina</taxon>
        <taxon>Sordariomycetes</taxon>
        <taxon>Sordariomycetidae</taxon>
        <taxon>Sordariales</taxon>
        <taxon>Chaetomiaceae</taxon>
        <taxon>Chaetomium</taxon>
    </lineage>
</organism>
<evidence type="ECO:0000256" key="1">
    <source>
        <dbReference type="ARBA" id="ARBA00001947"/>
    </source>
</evidence>
<dbReference type="EMBL" id="JAUDZG010000002">
    <property type="protein sequence ID" value="KAK3308371.1"/>
    <property type="molecule type" value="Genomic_DNA"/>
</dbReference>
<protein>
    <recommendedName>
        <fullName evidence="7">Alcohol dehydrogenase-like N-terminal domain-containing protein</fullName>
    </recommendedName>
</protein>
<evidence type="ECO:0000256" key="4">
    <source>
        <dbReference type="ARBA" id="ARBA00022833"/>
    </source>
</evidence>
<dbReference type="AlphaFoldDB" id="A0AAJ0M459"/>
<dbReference type="PROSITE" id="PS00059">
    <property type="entry name" value="ADH_ZINC"/>
    <property type="match status" value="1"/>
</dbReference>
<reference evidence="8" key="1">
    <citation type="journal article" date="2023" name="Mol. Phylogenet. Evol.">
        <title>Genome-scale phylogeny and comparative genomics of the fungal order Sordariales.</title>
        <authorList>
            <person name="Hensen N."/>
            <person name="Bonometti L."/>
            <person name="Westerberg I."/>
            <person name="Brannstrom I.O."/>
            <person name="Guillou S."/>
            <person name="Cros-Aarteil S."/>
            <person name="Calhoun S."/>
            <person name="Haridas S."/>
            <person name="Kuo A."/>
            <person name="Mondo S."/>
            <person name="Pangilinan J."/>
            <person name="Riley R."/>
            <person name="LaButti K."/>
            <person name="Andreopoulos B."/>
            <person name="Lipzen A."/>
            <person name="Chen C."/>
            <person name="Yan M."/>
            <person name="Daum C."/>
            <person name="Ng V."/>
            <person name="Clum A."/>
            <person name="Steindorff A."/>
            <person name="Ohm R.A."/>
            <person name="Martin F."/>
            <person name="Silar P."/>
            <person name="Natvig D.O."/>
            <person name="Lalanne C."/>
            <person name="Gautier V."/>
            <person name="Ament-Velasquez S.L."/>
            <person name="Kruys A."/>
            <person name="Hutchinson M.I."/>
            <person name="Powell A.J."/>
            <person name="Barry K."/>
            <person name="Miller A.N."/>
            <person name="Grigoriev I.V."/>
            <person name="Debuchy R."/>
            <person name="Gladieux P."/>
            <person name="Hiltunen Thoren M."/>
            <person name="Johannesson H."/>
        </authorList>
    </citation>
    <scope>NUCLEOTIDE SEQUENCE</scope>
    <source>
        <strain evidence="8">CBS 333.67</strain>
    </source>
</reference>
<dbReference type="InterPro" id="IPR036291">
    <property type="entry name" value="NAD(P)-bd_dom_sf"/>
</dbReference>
<feature type="domain" description="Alcohol dehydrogenase-like N-terminal" evidence="7">
    <location>
        <begin position="37"/>
        <end position="155"/>
    </location>
</feature>